<dbReference type="OrthoDB" id="3787781at2"/>
<dbReference type="Proteomes" id="UP000192434">
    <property type="component" value="Unassembled WGS sequence"/>
</dbReference>
<sequence>MTVLHARFSEMIAAAERLIQGSEAVKSRYGSTKTDVEQLLQGSWKGIAPEVHTELWEDWDEGFELVQTAMTEMAMKIIAAAKDFRRASSEL</sequence>
<proteinExistence type="predicted"/>
<protein>
    <recommendedName>
        <fullName evidence="3">WXG100 family type VII secretion target</fullName>
    </recommendedName>
</protein>
<gene>
    <name evidence="1" type="ORF">BST43_22945</name>
</gene>
<evidence type="ECO:0000313" key="2">
    <source>
        <dbReference type="Proteomes" id="UP000192434"/>
    </source>
</evidence>
<dbReference type="InterPro" id="IPR010310">
    <property type="entry name" value="T7SS_ESAT-6-like"/>
</dbReference>
<name>A0A1X0IN15_9MYCO</name>
<reference evidence="1 2" key="1">
    <citation type="submission" date="2016-12" db="EMBL/GenBank/DDBJ databases">
        <title>The new phylogeny of genus Mycobacterium.</title>
        <authorList>
            <person name="Tortoli E."/>
            <person name="Trovato A."/>
            <person name="Cirillo D.M."/>
        </authorList>
    </citation>
    <scope>NUCLEOTIDE SEQUENCE [LARGE SCALE GENOMIC DNA]</scope>
    <source>
        <strain evidence="1 2">CCUG 66554</strain>
    </source>
</reference>
<dbReference type="AlphaFoldDB" id="A0A1X0IN15"/>
<organism evidence="1 2">
    <name type="scientific">Mycobacteroides saopaulense</name>
    <dbReference type="NCBI Taxonomy" id="1578165"/>
    <lineage>
        <taxon>Bacteria</taxon>
        <taxon>Bacillati</taxon>
        <taxon>Actinomycetota</taxon>
        <taxon>Actinomycetes</taxon>
        <taxon>Mycobacteriales</taxon>
        <taxon>Mycobacteriaceae</taxon>
        <taxon>Mycobacteroides</taxon>
    </lineage>
</organism>
<comment type="caution">
    <text evidence="1">The sequence shown here is derived from an EMBL/GenBank/DDBJ whole genome shotgun (WGS) entry which is preliminary data.</text>
</comment>
<dbReference type="Gene3D" id="1.10.287.1060">
    <property type="entry name" value="ESAT-6-like"/>
    <property type="match status" value="1"/>
</dbReference>
<dbReference type="EMBL" id="MVII01000039">
    <property type="protein sequence ID" value="ORB49600.1"/>
    <property type="molecule type" value="Genomic_DNA"/>
</dbReference>
<dbReference type="Pfam" id="PF06013">
    <property type="entry name" value="WXG100"/>
    <property type="match status" value="1"/>
</dbReference>
<dbReference type="SUPFAM" id="SSF140453">
    <property type="entry name" value="EsxAB dimer-like"/>
    <property type="match status" value="1"/>
</dbReference>
<evidence type="ECO:0008006" key="3">
    <source>
        <dbReference type="Google" id="ProtNLM"/>
    </source>
</evidence>
<evidence type="ECO:0000313" key="1">
    <source>
        <dbReference type="EMBL" id="ORB49600.1"/>
    </source>
</evidence>
<dbReference type="RefSeq" id="WP_083019293.1">
    <property type="nucleotide sequence ID" value="NZ_MVII01000039.1"/>
</dbReference>
<dbReference type="InterPro" id="IPR036689">
    <property type="entry name" value="ESAT-6-like_sf"/>
</dbReference>
<accession>A0A1X0IN15</accession>